<feature type="domain" description="SGNH hydrolase-type esterase" evidence="2">
    <location>
        <begin position="43"/>
        <end position="248"/>
    </location>
</feature>
<dbReference type="Proteomes" id="UP000006860">
    <property type="component" value="Chromosome"/>
</dbReference>
<dbReference type="Pfam" id="PF13472">
    <property type="entry name" value="Lipase_GDSL_2"/>
    <property type="match status" value="1"/>
</dbReference>
<dbReference type="PANTHER" id="PTHR30383:SF5">
    <property type="entry name" value="SGNH HYDROLASE-TYPE ESTERASE DOMAIN-CONTAINING PROTEIN"/>
    <property type="match status" value="1"/>
</dbReference>
<proteinExistence type="predicted"/>
<keyword evidence="4" id="KW-1185">Reference proteome</keyword>
<dbReference type="InterPro" id="IPR029058">
    <property type="entry name" value="AB_hydrolase_fold"/>
</dbReference>
<dbReference type="Gene3D" id="3.40.50.1110">
    <property type="entry name" value="SGNH hydrolase"/>
    <property type="match status" value="1"/>
</dbReference>
<reference evidence="4" key="1">
    <citation type="submission" date="2011-02" db="EMBL/GenBank/DDBJ databases">
        <title>The complete genome of Planctomyces brasiliensis DSM 5305.</title>
        <authorList>
            <person name="Lucas S."/>
            <person name="Copeland A."/>
            <person name="Lapidus A."/>
            <person name="Bruce D."/>
            <person name="Goodwin L."/>
            <person name="Pitluck S."/>
            <person name="Kyrpides N."/>
            <person name="Mavromatis K."/>
            <person name="Pagani I."/>
            <person name="Ivanova N."/>
            <person name="Ovchinnikova G."/>
            <person name="Lu M."/>
            <person name="Detter J.C."/>
            <person name="Han C."/>
            <person name="Land M."/>
            <person name="Hauser L."/>
            <person name="Markowitz V."/>
            <person name="Cheng J.-F."/>
            <person name="Hugenholtz P."/>
            <person name="Woyke T."/>
            <person name="Wu D."/>
            <person name="Tindall B."/>
            <person name="Pomrenke H.G."/>
            <person name="Brambilla E."/>
            <person name="Klenk H.-P."/>
            <person name="Eisen J.A."/>
        </authorList>
    </citation>
    <scope>NUCLEOTIDE SEQUENCE [LARGE SCALE GENOMIC DNA]</scope>
    <source>
        <strain evidence="4">ATCC 49424 / DSM 5305 / JCM 21570 / NBRC 103401 / IFAM 1448</strain>
    </source>
</reference>
<accession>F0SRA9</accession>
<dbReference type="GO" id="GO:0004622">
    <property type="term" value="F:phosphatidylcholine lysophospholipase activity"/>
    <property type="evidence" value="ECO:0007669"/>
    <property type="project" value="TreeGrafter"/>
</dbReference>
<dbReference type="STRING" id="756272.Plabr_4789"/>
<dbReference type="CDD" id="cd01834">
    <property type="entry name" value="SGNH_hydrolase_like_2"/>
    <property type="match status" value="1"/>
</dbReference>
<sequence>MPPVVLRYALSLLLILSFCLAPVSSTRADEELAFPLQAKKILFLGDSITAAGGYIVDVEFQLRTQGLEQVPTILNLGLGSETCSGLSEEDHPFPRPDVHERLERALDQYKPDVVVACYGMNDGIYHPFSQERFTAYQDGVRKLVEKVHARDAKIIVITPPPFDPVPIRDKGKLVGKDAEKFAYFAPFENYDNVLKTYGQWIMKNDFGADAVVNVHAPISRHLAEQRKKDPNFTVAPDSIHLNGEGHRLFAERLLKSWGFESFVDSENGNNELWKLIRSRQRLEHSAWHTQVGHLRPGGKNGPPMAEADSRAAELNKQIETQTAKLRQPQTRTHSLAGGKLFEVDFLPSIEPGKLKLGVTYSLWIANSDLPARSIIVHQHGCGEGASIGGQTAVFDLHWQSLARDTQSALFGSSYEAPQGASCRLWCDPRNGSDERFQQGLAELARLSGKPEVAEVPWCLWGHSGGGFWASLMQTIHAERIVAIWLQSGTAYGYWSQGDIPAPEIPKAAYGVPVMGNPGLKEKDHERFKNAWNGIVAMQEAYLEAGAPFFEFAPDPRTGHETGDSRYLSIPFFRFWLEQRLPEAGSQAKLKPVSQEMVQRWDDKLAGQLAEFIREGAVSDDSAPPAPRSVSVEKTENGVAVSWDAHADPESGIQQFVILRDGQEIARVPEQPKGRFGRPLFQAMSYHDTPERPLPEMRYVDNSEGAKPEASYAVKTINSVGMASAATSAK</sequence>
<dbReference type="InterPro" id="IPR051532">
    <property type="entry name" value="Ester_Hydrolysis_Enzymes"/>
</dbReference>
<dbReference type="PANTHER" id="PTHR30383">
    <property type="entry name" value="THIOESTERASE 1/PROTEASE 1/LYSOPHOSPHOLIPASE L1"/>
    <property type="match status" value="1"/>
</dbReference>
<feature type="chain" id="PRO_5003256597" evidence="1">
    <location>
        <begin position="29"/>
        <end position="729"/>
    </location>
</feature>
<organism evidence="3 4">
    <name type="scientific">Rubinisphaera brasiliensis (strain ATCC 49424 / DSM 5305 / JCM 21570 / IAM 15109 / NBRC 103401 / IFAM 1448)</name>
    <name type="common">Planctomyces brasiliensis</name>
    <dbReference type="NCBI Taxonomy" id="756272"/>
    <lineage>
        <taxon>Bacteria</taxon>
        <taxon>Pseudomonadati</taxon>
        <taxon>Planctomycetota</taxon>
        <taxon>Planctomycetia</taxon>
        <taxon>Planctomycetales</taxon>
        <taxon>Planctomycetaceae</taxon>
        <taxon>Rubinisphaera</taxon>
    </lineage>
</organism>
<dbReference type="RefSeq" id="WP_013631064.1">
    <property type="nucleotide sequence ID" value="NC_015174.1"/>
</dbReference>
<dbReference type="SUPFAM" id="SSF53474">
    <property type="entry name" value="alpha/beta-Hydrolases"/>
    <property type="match status" value="2"/>
</dbReference>
<evidence type="ECO:0000256" key="1">
    <source>
        <dbReference type="SAM" id="SignalP"/>
    </source>
</evidence>
<dbReference type="SUPFAM" id="SSF52266">
    <property type="entry name" value="SGNH hydrolase"/>
    <property type="match status" value="1"/>
</dbReference>
<dbReference type="EMBL" id="CP002546">
    <property type="protein sequence ID" value="ADY62360.1"/>
    <property type="molecule type" value="Genomic_DNA"/>
</dbReference>
<dbReference type="OrthoDB" id="236468at2"/>
<dbReference type="eggNOG" id="COG2755">
    <property type="taxonomic scope" value="Bacteria"/>
</dbReference>
<evidence type="ECO:0000313" key="4">
    <source>
        <dbReference type="Proteomes" id="UP000006860"/>
    </source>
</evidence>
<feature type="signal peptide" evidence="1">
    <location>
        <begin position="1"/>
        <end position="28"/>
    </location>
</feature>
<dbReference type="KEGG" id="pbs:Plabr_4789"/>
<name>F0SRA9_RUBBR</name>
<dbReference type="AlphaFoldDB" id="F0SRA9"/>
<evidence type="ECO:0000313" key="3">
    <source>
        <dbReference type="EMBL" id="ADY62360.1"/>
    </source>
</evidence>
<gene>
    <name evidence="3" type="ordered locus">Plabr_4789</name>
</gene>
<protein>
    <submittedName>
        <fullName evidence="3">Lipolytic protein G-D-S-L family</fullName>
    </submittedName>
</protein>
<dbReference type="InterPro" id="IPR036514">
    <property type="entry name" value="SGNH_hydro_sf"/>
</dbReference>
<dbReference type="InterPro" id="IPR013830">
    <property type="entry name" value="SGNH_hydro"/>
</dbReference>
<dbReference type="HOGENOM" id="CLU_379865_0_0_0"/>
<keyword evidence="1" id="KW-0732">Signal</keyword>
<evidence type="ECO:0000259" key="2">
    <source>
        <dbReference type="Pfam" id="PF13472"/>
    </source>
</evidence>